<comment type="cofactor">
    <cofactor evidence="1">
        <name>FAD</name>
        <dbReference type="ChEBI" id="CHEBI:57692"/>
    </cofactor>
</comment>
<evidence type="ECO:0000259" key="8">
    <source>
        <dbReference type="Pfam" id="PF02771"/>
    </source>
</evidence>
<evidence type="ECO:0000256" key="2">
    <source>
        <dbReference type="ARBA" id="ARBA00009347"/>
    </source>
</evidence>
<accession>A0A5N5UYN7</accession>
<dbReference type="Gene3D" id="1.20.140.10">
    <property type="entry name" value="Butyryl-CoA Dehydrogenase, subunit A, domain 3"/>
    <property type="match status" value="2"/>
</dbReference>
<evidence type="ECO:0000256" key="1">
    <source>
        <dbReference type="ARBA" id="ARBA00001974"/>
    </source>
</evidence>
<dbReference type="Gene3D" id="1.10.540.10">
    <property type="entry name" value="Acyl-CoA dehydrogenase/oxidase, N-terminal domain"/>
    <property type="match status" value="2"/>
</dbReference>
<dbReference type="FunFam" id="2.40.110.10:FF:000011">
    <property type="entry name" value="Acyl-CoA dehydrogenase FadE34"/>
    <property type="match status" value="1"/>
</dbReference>
<dbReference type="InterPro" id="IPR036250">
    <property type="entry name" value="AcylCo_DH-like_C"/>
</dbReference>
<dbReference type="Pfam" id="PF02770">
    <property type="entry name" value="Acyl-CoA_dh_M"/>
    <property type="match status" value="1"/>
</dbReference>
<dbReference type="GO" id="GO:0016627">
    <property type="term" value="F:oxidoreductase activity, acting on the CH-CH group of donors"/>
    <property type="evidence" value="ECO:0007669"/>
    <property type="project" value="InterPro"/>
</dbReference>
<evidence type="ECO:0000256" key="4">
    <source>
        <dbReference type="ARBA" id="ARBA00022827"/>
    </source>
</evidence>
<evidence type="ECO:0000259" key="6">
    <source>
        <dbReference type="Pfam" id="PF00441"/>
    </source>
</evidence>
<feature type="domain" description="Acyl-CoA dehydrogenase/oxidase N-terminal" evidence="8">
    <location>
        <begin position="7"/>
        <end position="119"/>
    </location>
</feature>
<reference evidence="9 10" key="1">
    <citation type="submission" date="2012-10" db="EMBL/GenBank/DDBJ databases">
        <title>The draft sequence of the Mycobacterium pheli genome.</title>
        <authorList>
            <person name="Pettersson B.M.F."/>
            <person name="Das S."/>
            <person name="Dasgupta S."/>
            <person name="Bhattacharya A."/>
            <person name="Kirsebom L.A."/>
        </authorList>
    </citation>
    <scope>NUCLEOTIDE SEQUENCE [LARGE SCALE GENOMIC DNA]</scope>
    <source>
        <strain evidence="9 10">CCUG 21000</strain>
    </source>
</reference>
<dbReference type="InterPro" id="IPR009075">
    <property type="entry name" value="AcylCo_DH/oxidase_C"/>
</dbReference>
<dbReference type="Gene3D" id="2.40.110.10">
    <property type="entry name" value="Butyryl-CoA Dehydrogenase, subunit A, domain 2"/>
    <property type="match status" value="2"/>
</dbReference>
<dbReference type="SUPFAM" id="SSF47203">
    <property type="entry name" value="Acyl-CoA dehydrogenase C-terminal domain-like"/>
    <property type="match status" value="2"/>
</dbReference>
<comment type="similarity">
    <text evidence="2">Belongs to the acyl-CoA dehydrogenase family.</text>
</comment>
<evidence type="ECO:0000256" key="3">
    <source>
        <dbReference type="ARBA" id="ARBA00022630"/>
    </source>
</evidence>
<feature type="domain" description="Acyl-CoA dehydrogenase/oxidase C-terminal" evidence="6">
    <location>
        <begin position="601"/>
        <end position="759"/>
    </location>
</feature>
<dbReference type="CDD" id="cd00567">
    <property type="entry name" value="ACAD"/>
    <property type="match status" value="1"/>
</dbReference>
<feature type="domain" description="Acyl-CoA dehydrogenase/oxidase N-terminal" evidence="8">
    <location>
        <begin position="391"/>
        <end position="491"/>
    </location>
</feature>
<dbReference type="AlphaFoldDB" id="A0A5N5UYN7"/>
<keyword evidence="10" id="KW-1185">Reference proteome</keyword>
<proteinExistence type="inferred from homology"/>
<dbReference type="Proteomes" id="UP000325690">
    <property type="component" value="Unassembled WGS sequence"/>
</dbReference>
<evidence type="ECO:0000259" key="7">
    <source>
        <dbReference type="Pfam" id="PF02770"/>
    </source>
</evidence>
<dbReference type="PANTHER" id="PTHR43292">
    <property type="entry name" value="ACYL-COA DEHYDROGENASE"/>
    <property type="match status" value="1"/>
</dbReference>
<dbReference type="InterPro" id="IPR013786">
    <property type="entry name" value="AcylCoA_DH/ox_N"/>
</dbReference>
<dbReference type="EMBL" id="ANBP01000023">
    <property type="protein sequence ID" value="KAB7754763.1"/>
    <property type="molecule type" value="Genomic_DNA"/>
</dbReference>
<evidence type="ECO:0000313" key="9">
    <source>
        <dbReference type="EMBL" id="KAB7754763.1"/>
    </source>
</evidence>
<dbReference type="InterPro" id="IPR009100">
    <property type="entry name" value="AcylCoA_DH/oxidase_NM_dom_sf"/>
</dbReference>
<feature type="domain" description="Acyl-CoA oxidase/dehydrogenase middle" evidence="7">
    <location>
        <begin position="495"/>
        <end position="589"/>
    </location>
</feature>
<comment type="caution">
    <text evidence="9">The sequence shown here is derived from an EMBL/GenBank/DDBJ whole genome shotgun (WGS) entry which is preliminary data.</text>
</comment>
<keyword evidence="4" id="KW-0274">FAD</keyword>
<protein>
    <submittedName>
        <fullName evidence="9">Acyl-CoA dehydrogenase</fullName>
    </submittedName>
</protein>
<dbReference type="InterPro" id="IPR046373">
    <property type="entry name" value="Acyl-CoA_Oxase/DH_mid-dom_sf"/>
</dbReference>
<dbReference type="RefSeq" id="WP_061482161.1">
    <property type="nucleotide sequence ID" value="NZ_ANBO01000012.1"/>
</dbReference>
<dbReference type="GO" id="GO:0005886">
    <property type="term" value="C:plasma membrane"/>
    <property type="evidence" value="ECO:0007669"/>
    <property type="project" value="TreeGrafter"/>
</dbReference>
<dbReference type="GO" id="GO:0050660">
    <property type="term" value="F:flavin adenine dinucleotide binding"/>
    <property type="evidence" value="ECO:0007669"/>
    <property type="project" value="InterPro"/>
</dbReference>
<evidence type="ECO:0000313" key="10">
    <source>
        <dbReference type="Proteomes" id="UP000325690"/>
    </source>
</evidence>
<keyword evidence="3" id="KW-0285">Flavoprotein</keyword>
<keyword evidence="5" id="KW-0560">Oxidoreductase</keyword>
<organism evidence="9 10">
    <name type="scientific">Mycolicibacterium phlei DSM 43239 = CCUG 21000</name>
    <dbReference type="NCBI Taxonomy" id="1226750"/>
    <lineage>
        <taxon>Bacteria</taxon>
        <taxon>Bacillati</taxon>
        <taxon>Actinomycetota</taxon>
        <taxon>Actinomycetes</taxon>
        <taxon>Mycobacteriales</taxon>
        <taxon>Mycobacteriaceae</taxon>
        <taxon>Mycolicibacterium</taxon>
    </lineage>
</organism>
<sequence>MTYMPGEDGEELRKVVRAFLAQHSAEADVRRLMETPDGYDPAVWTRAAGELGLHGLAIPEELGGSGTTPVELGVVFEEMGRALFCGPFLSTVGLAATALTQVADNEIAAKTLQGIAAGEVVATVSWATPQSLPHPVRAEQTDAGWTVSGVADTVIDGALASVVVVHAQTFDGSVLLLVNADGSVKREPLTPMDSTRKLARLTFNDTAAELLAVGEEADRVRRHTDDVGALYLAAEQLGGASFVLETSVEYAKNRIQFGRPIGTFQAIKHRCADMLIDVESARSVVYHGLWTAVHEPSNLSAGAALARSVASDAYQRVAADNIQIHGGIGFTWEHSAHLYLKRAKSSQLLLGSPRTHRARLAQEVMARENDWGTEIPGASQDALADSGLLAELEAFNAENPVPPADDRDNDRRHREKRFDAGLAIVAFDEGFGGRGLPSSQQAVVDEFFARAGAAEHMARNIIGLGMALPTIHAHGTPEQRKKFLRPTFSGEYIWCQLFSEPGAGSDLAGLATRAVRDGDEYVINGQKVWTSLGHVADWGLLVARTNPDVPKHKGLTYFLLDMRSPGVDVRPLRQITGEAEFNEVYLTDVRIPAENVLGAEGEGWKVALTTLANERVALGQRTPPRGSGPIGQAVEVYRQAVADGRTDAAVTERLMLLWARAEAARLTNIRASARGSEPGPEGSIAKLQMAELNKAIYEFCVDLSGPSALEVPGYDDTAPTEAAVHGGADVRVAYLRSLANSIEGGTSEVLRNILGERVLGLPAEHRFDRDIPWKDVPRS</sequence>
<dbReference type="SUPFAM" id="SSF56645">
    <property type="entry name" value="Acyl-CoA dehydrogenase NM domain-like"/>
    <property type="match status" value="2"/>
</dbReference>
<name>A0A5N5UYN7_MYCPH</name>
<dbReference type="InterPro" id="IPR052161">
    <property type="entry name" value="Mycobact_Acyl-CoA_DH"/>
</dbReference>
<dbReference type="InterPro" id="IPR006091">
    <property type="entry name" value="Acyl-CoA_Oxase/DH_mid-dom"/>
</dbReference>
<dbReference type="Pfam" id="PF00441">
    <property type="entry name" value="Acyl-CoA_dh_1"/>
    <property type="match status" value="2"/>
</dbReference>
<feature type="domain" description="Acyl-CoA dehydrogenase/oxidase C-terminal" evidence="6">
    <location>
        <begin position="228"/>
        <end position="364"/>
    </location>
</feature>
<evidence type="ECO:0000256" key="5">
    <source>
        <dbReference type="ARBA" id="ARBA00023002"/>
    </source>
</evidence>
<dbReference type="PANTHER" id="PTHR43292:SF4">
    <property type="entry name" value="ACYL-COA DEHYDROGENASE FADE34"/>
    <property type="match status" value="1"/>
</dbReference>
<dbReference type="Pfam" id="PF02771">
    <property type="entry name" value="Acyl-CoA_dh_N"/>
    <property type="match status" value="2"/>
</dbReference>
<gene>
    <name evidence="9" type="ORF">MPHL21000_16640</name>
</gene>
<dbReference type="InterPro" id="IPR037069">
    <property type="entry name" value="AcylCoA_DH/ox_N_sf"/>
</dbReference>
<dbReference type="GeneID" id="74305278"/>